<comment type="caution">
    <text evidence="5">The sequence shown here is derived from an EMBL/GenBank/DDBJ whole genome shotgun (WGS) entry which is preliminary data.</text>
</comment>
<evidence type="ECO:0000313" key="5">
    <source>
        <dbReference type="EMBL" id="KAD6453868.1"/>
    </source>
</evidence>
<feature type="compositionally biased region" description="Low complexity" evidence="3">
    <location>
        <begin position="369"/>
        <end position="380"/>
    </location>
</feature>
<feature type="compositionally biased region" description="Gly residues" evidence="3">
    <location>
        <begin position="359"/>
        <end position="368"/>
    </location>
</feature>
<dbReference type="OrthoDB" id="5204190at2759"/>
<dbReference type="Gene3D" id="3.30.1370.10">
    <property type="entry name" value="K Homology domain, type 1"/>
    <property type="match status" value="2"/>
</dbReference>
<dbReference type="InterPro" id="IPR004087">
    <property type="entry name" value="KH_dom"/>
</dbReference>
<feature type="domain" description="K Homology" evidence="4">
    <location>
        <begin position="118"/>
        <end position="191"/>
    </location>
</feature>
<evidence type="ECO:0000256" key="1">
    <source>
        <dbReference type="ARBA" id="ARBA00022737"/>
    </source>
</evidence>
<keyword evidence="6" id="KW-1185">Reference proteome</keyword>
<dbReference type="CDD" id="cd00105">
    <property type="entry name" value="KH-I"/>
    <property type="match status" value="1"/>
</dbReference>
<evidence type="ECO:0000259" key="4">
    <source>
        <dbReference type="SMART" id="SM00322"/>
    </source>
</evidence>
<dbReference type="FunFam" id="3.30.1370.10:FF:000093">
    <property type="entry name" value="KH domain-containing protein"/>
    <property type="match status" value="1"/>
</dbReference>
<feature type="compositionally biased region" description="Polar residues" evidence="3">
    <location>
        <begin position="414"/>
        <end position="429"/>
    </location>
</feature>
<accession>A0A5N6PHL6</accession>
<feature type="compositionally biased region" description="Low complexity" evidence="3">
    <location>
        <begin position="465"/>
        <end position="478"/>
    </location>
</feature>
<protein>
    <recommendedName>
        <fullName evidence="4">K Homology domain-containing protein</fullName>
    </recommendedName>
</protein>
<dbReference type="PROSITE" id="PS50084">
    <property type="entry name" value="KH_TYPE_1"/>
    <property type="match status" value="2"/>
</dbReference>
<dbReference type="SMART" id="SM00322">
    <property type="entry name" value="KH"/>
    <property type="match status" value="2"/>
</dbReference>
<feature type="region of interest" description="Disordered" evidence="3">
    <location>
        <begin position="1"/>
        <end position="56"/>
    </location>
</feature>
<reference evidence="5 6" key="1">
    <citation type="submission" date="2019-05" db="EMBL/GenBank/DDBJ databases">
        <title>Mikania micrantha, genome provides insights into the molecular mechanism of rapid growth.</title>
        <authorList>
            <person name="Liu B."/>
        </authorList>
    </citation>
    <scope>NUCLEOTIDE SEQUENCE [LARGE SCALE GENOMIC DNA]</scope>
    <source>
        <strain evidence="5">NLD-2019</strain>
        <tissue evidence="5">Leaf</tissue>
    </source>
</reference>
<feature type="compositionally biased region" description="Low complexity" evidence="3">
    <location>
        <begin position="519"/>
        <end position="528"/>
    </location>
</feature>
<keyword evidence="1" id="KW-0677">Repeat</keyword>
<dbReference type="EMBL" id="SZYD01000004">
    <property type="protein sequence ID" value="KAD6453868.1"/>
    <property type="molecule type" value="Genomic_DNA"/>
</dbReference>
<feature type="region of interest" description="Disordered" evidence="3">
    <location>
        <begin position="79"/>
        <end position="106"/>
    </location>
</feature>
<evidence type="ECO:0000313" key="6">
    <source>
        <dbReference type="Proteomes" id="UP000326396"/>
    </source>
</evidence>
<dbReference type="Pfam" id="PF00013">
    <property type="entry name" value="KH_1"/>
    <property type="match status" value="2"/>
</dbReference>
<dbReference type="GO" id="GO:0003723">
    <property type="term" value="F:RNA binding"/>
    <property type="evidence" value="ECO:0007669"/>
    <property type="project" value="UniProtKB-UniRule"/>
</dbReference>
<sequence length="577" mass="59755">MAEEAHYPSAGDSATAKRKYEDTGAPPPPSSARRVTGFSGPDSAPSYNNVPPPMDEIQLAKQKAQEIAARLFNNAEAKRSKFENDGGGWESNDNRDYGSGHTDLGHAAPSIPSSYGYGNPSKKIEIPNGKVGVIIGKAGETIKYLQLQSGAKIQITRDMDADPHSLTRDVEITGHADSIAKAEQLIKDVLAEAELGGSGTVSRRVSGQSGGAEQFVMKIPNKKVGLVIGKGGETIKSMQASTGARIQVIPLHPPPGDTSTERTVQIDGSSDQIEAAKQLVNEVISENRLRNPMGGGYSQQGYQAQPPTSWAPPGQQMQQQGGYGYYSQPGAYPGQPTYPQQPYGGGYATGWDQSSGQQAQGGGGGGYDYYGQQQSQQTQPPGGPGSTDASTYGYGQQGQGYGQDGYYQQHGYGNPTSGYNVAGQTSDGQTAGYGVQTDNASQAPPTSAPQSGYGQQSGPNPSYPPQGSGQTGYGSQPSGYGGYGPPPTQKPPTSQPTNGQSPNATGYAQPPYGAPPPSYGTAGYAQPPYGAPPAAQPGYGAQPPLAYGSGYQAPPAYSSDVGSQGAPPVPKASPQQN</sequence>
<gene>
    <name evidence="5" type="ORF">E3N88_08574</name>
</gene>
<dbReference type="AlphaFoldDB" id="A0A5N6PHL6"/>
<dbReference type="Proteomes" id="UP000326396">
    <property type="component" value="Linkage Group LG12"/>
</dbReference>
<dbReference type="PANTHER" id="PTHR10288">
    <property type="entry name" value="KH DOMAIN CONTAINING RNA BINDING PROTEIN"/>
    <property type="match status" value="1"/>
</dbReference>
<dbReference type="InterPro" id="IPR036612">
    <property type="entry name" value="KH_dom_type_1_sf"/>
</dbReference>
<feature type="compositionally biased region" description="Low complexity" evidence="3">
    <location>
        <begin position="312"/>
        <end position="342"/>
    </location>
</feature>
<feature type="compositionally biased region" description="Low complexity" evidence="3">
    <location>
        <begin position="349"/>
        <end position="358"/>
    </location>
</feature>
<evidence type="ECO:0000256" key="3">
    <source>
        <dbReference type="SAM" id="MobiDB-lite"/>
    </source>
</evidence>
<evidence type="ECO:0000256" key="2">
    <source>
        <dbReference type="PROSITE-ProRule" id="PRU00117"/>
    </source>
</evidence>
<dbReference type="SUPFAM" id="SSF54791">
    <property type="entry name" value="Eukaryotic type KH-domain (KH-domain type I)"/>
    <property type="match status" value="2"/>
</dbReference>
<name>A0A5N6PHL6_9ASTR</name>
<feature type="compositionally biased region" description="Pro residues" evidence="3">
    <location>
        <begin position="484"/>
        <end position="494"/>
    </location>
</feature>
<organism evidence="5 6">
    <name type="scientific">Mikania micrantha</name>
    <name type="common">bitter vine</name>
    <dbReference type="NCBI Taxonomy" id="192012"/>
    <lineage>
        <taxon>Eukaryota</taxon>
        <taxon>Viridiplantae</taxon>
        <taxon>Streptophyta</taxon>
        <taxon>Embryophyta</taxon>
        <taxon>Tracheophyta</taxon>
        <taxon>Spermatophyta</taxon>
        <taxon>Magnoliopsida</taxon>
        <taxon>eudicotyledons</taxon>
        <taxon>Gunneridae</taxon>
        <taxon>Pentapetalae</taxon>
        <taxon>asterids</taxon>
        <taxon>campanulids</taxon>
        <taxon>Asterales</taxon>
        <taxon>Asteraceae</taxon>
        <taxon>Asteroideae</taxon>
        <taxon>Heliantheae alliance</taxon>
        <taxon>Eupatorieae</taxon>
        <taxon>Mikania</taxon>
    </lineage>
</organism>
<keyword evidence="2" id="KW-0694">RNA-binding</keyword>
<feature type="compositionally biased region" description="Low complexity" evidence="3">
    <location>
        <begin position="404"/>
        <end position="413"/>
    </location>
</feature>
<dbReference type="InterPro" id="IPR004088">
    <property type="entry name" value="KH_dom_type_1"/>
</dbReference>
<feature type="domain" description="K Homology" evidence="4">
    <location>
        <begin position="211"/>
        <end position="285"/>
    </location>
</feature>
<feature type="compositionally biased region" description="Polar residues" evidence="3">
    <location>
        <begin position="436"/>
        <end position="460"/>
    </location>
</feature>
<feature type="region of interest" description="Disordered" evidence="3">
    <location>
        <begin position="289"/>
        <end position="577"/>
    </location>
</feature>
<proteinExistence type="predicted"/>